<dbReference type="EMBL" id="LAEV01000658">
    <property type="protein sequence ID" value="KKA29852.1"/>
    <property type="molecule type" value="Genomic_DNA"/>
</dbReference>
<dbReference type="OrthoDB" id="4918558at2759"/>
<keyword evidence="2" id="KW-0472">Membrane</keyword>
<gene>
    <name evidence="3" type="ORF">TD95_000448</name>
</gene>
<proteinExistence type="predicted"/>
<reference evidence="3 4" key="1">
    <citation type="submission" date="2015-03" db="EMBL/GenBank/DDBJ databases">
        <authorList>
            <person name="Radwan O."/>
            <person name="Al-Naeli F.A."/>
            <person name="Rendon G.A."/>
            <person name="Fields C."/>
        </authorList>
    </citation>
    <scope>NUCLEOTIDE SEQUENCE [LARGE SCALE GENOMIC DNA]</scope>
    <source>
        <strain evidence="3">CR-DP1</strain>
    </source>
</reference>
<accession>A0A0F4ZH50</accession>
<protein>
    <recommendedName>
        <fullName evidence="5">MARVEL domain-containing protein</fullName>
    </recommendedName>
</protein>
<evidence type="ECO:0008006" key="5">
    <source>
        <dbReference type="Google" id="ProtNLM"/>
    </source>
</evidence>
<feature type="transmembrane region" description="Helical" evidence="2">
    <location>
        <begin position="12"/>
        <end position="30"/>
    </location>
</feature>
<name>A0A0F4ZH50_9PEZI</name>
<evidence type="ECO:0000256" key="2">
    <source>
        <dbReference type="SAM" id="Phobius"/>
    </source>
</evidence>
<feature type="transmembrane region" description="Helical" evidence="2">
    <location>
        <begin position="138"/>
        <end position="159"/>
    </location>
</feature>
<keyword evidence="2" id="KW-1133">Transmembrane helix</keyword>
<feature type="transmembrane region" description="Helical" evidence="2">
    <location>
        <begin position="42"/>
        <end position="61"/>
    </location>
</feature>
<evidence type="ECO:0000256" key="1">
    <source>
        <dbReference type="SAM" id="MobiDB-lite"/>
    </source>
</evidence>
<evidence type="ECO:0000313" key="4">
    <source>
        <dbReference type="Proteomes" id="UP000033483"/>
    </source>
</evidence>
<evidence type="ECO:0000313" key="3">
    <source>
        <dbReference type="EMBL" id="KKA29852.1"/>
    </source>
</evidence>
<sequence>MFFAITFIFWRIAQILTLICLVGLTAWFVDIFNSQNLLTPDYILVLFIVSVLALAWAMFTLFSYSRSSANGTFIAWVDILFVGAFIGAVYCTRHIGPISCSSVARSVPWHEHFGALYEVRGVNGLNPDKSKPCAMIKASFAFGIMNTIFFFITAIAAWFHGDDVAAFHYRGKVTRVRRSSHSRSRSRGRHSHSRSRSGHRGGSRHSRRSYSHSRVYV</sequence>
<dbReference type="Proteomes" id="UP000033483">
    <property type="component" value="Unassembled WGS sequence"/>
</dbReference>
<dbReference type="AlphaFoldDB" id="A0A0F4ZH50"/>
<comment type="caution">
    <text evidence="3">The sequence shown here is derived from an EMBL/GenBank/DDBJ whole genome shotgun (WGS) entry which is preliminary data.</text>
</comment>
<keyword evidence="4" id="KW-1185">Reference proteome</keyword>
<feature type="compositionally biased region" description="Basic residues" evidence="1">
    <location>
        <begin position="178"/>
        <end position="211"/>
    </location>
</feature>
<keyword evidence="2" id="KW-0812">Transmembrane</keyword>
<organism evidence="3 4">
    <name type="scientific">Thielaviopsis punctulata</name>
    <dbReference type="NCBI Taxonomy" id="72032"/>
    <lineage>
        <taxon>Eukaryota</taxon>
        <taxon>Fungi</taxon>
        <taxon>Dikarya</taxon>
        <taxon>Ascomycota</taxon>
        <taxon>Pezizomycotina</taxon>
        <taxon>Sordariomycetes</taxon>
        <taxon>Hypocreomycetidae</taxon>
        <taxon>Microascales</taxon>
        <taxon>Ceratocystidaceae</taxon>
        <taxon>Thielaviopsis</taxon>
    </lineage>
</organism>
<feature type="transmembrane region" description="Helical" evidence="2">
    <location>
        <begin position="73"/>
        <end position="92"/>
    </location>
</feature>
<feature type="region of interest" description="Disordered" evidence="1">
    <location>
        <begin position="178"/>
        <end position="217"/>
    </location>
</feature>